<protein>
    <submittedName>
        <fullName evidence="1">Uncharacterized protein</fullName>
    </submittedName>
</protein>
<reference evidence="1" key="2">
    <citation type="journal article" date="2015" name="Fish Shellfish Immunol.">
        <title>Early steps in the European eel (Anguilla anguilla)-Vibrio vulnificus interaction in the gills: Role of the RtxA13 toxin.</title>
        <authorList>
            <person name="Callol A."/>
            <person name="Pajuelo D."/>
            <person name="Ebbesson L."/>
            <person name="Teles M."/>
            <person name="MacKenzie S."/>
            <person name="Amaro C."/>
        </authorList>
    </citation>
    <scope>NUCLEOTIDE SEQUENCE</scope>
</reference>
<dbReference type="EMBL" id="GBXM01100819">
    <property type="protein sequence ID" value="JAH07758.1"/>
    <property type="molecule type" value="Transcribed_RNA"/>
</dbReference>
<evidence type="ECO:0000313" key="1">
    <source>
        <dbReference type="EMBL" id="JAH02302.1"/>
    </source>
</evidence>
<dbReference type="EMBL" id="GBXM01106275">
    <property type="protein sequence ID" value="JAH02302.1"/>
    <property type="molecule type" value="Transcribed_RNA"/>
</dbReference>
<proteinExistence type="predicted"/>
<dbReference type="AlphaFoldDB" id="A0A0E9PDG2"/>
<organism evidence="1">
    <name type="scientific">Anguilla anguilla</name>
    <name type="common">European freshwater eel</name>
    <name type="synonym">Muraena anguilla</name>
    <dbReference type="NCBI Taxonomy" id="7936"/>
    <lineage>
        <taxon>Eukaryota</taxon>
        <taxon>Metazoa</taxon>
        <taxon>Chordata</taxon>
        <taxon>Craniata</taxon>
        <taxon>Vertebrata</taxon>
        <taxon>Euteleostomi</taxon>
        <taxon>Actinopterygii</taxon>
        <taxon>Neopterygii</taxon>
        <taxon>Teleostei</taxon>
        <taxon>Anguilliformes</taxon>
        <taxon>Anguillidae</taxon>
        <taxon>Anguilla</taxon>
    </lineage>
</organism>
<name>A0A0E9PDG2_ANGAN</name>
<sequence>MMCFTQNSSSLIKKILVKYMASMQSGKLLQDKV</sequence>
<reference evidence="1" key="1">
    <citation type="submission" date="2014-11" db="EMBL/GenBank/DDBJ databases">
        <authorList>
            <person name="Amaro Gonzalez C."/>
        </authorList>
    </citation>
    <scope>NUCLEOTIDE SEQUENCE</scope>
</reference>
<accession>A0A0E9PDG2</accession>